<reference evidence="2 3" key="1">
    <citation type="submission" date="2019-11" db="EMBL/GenBank/DDBJ databases">
        <title>Whole genome sequence of Oryza granulata.</title>
        <authorList>
            <person name="Li W."/>
        </authorList>
    </citation>
    <scope>NUCLEOTIDE SEQUENCE [LARGE SCALE GENOMIC DNA]</scope>
    <source>
        <strain evidence="3">cv. Menghai</strain>
        <tissue evidence="2">Leaf</tissue>
    </source>
</reference>
<comment type="caution">
    <text evidence="2">The sequence shown here is derived from an EMBL/GenBank/DDBJ whole genome shotgun (WGS) entry which is preliminary data.</text>
</comment>
<dbReference type="Proteomes" id="UP000479710">
    <property type="component" value="Unassembled WGS sequence"/>
</dbReference>
<sequence length="89" mass="10054">MSLTSATRLYGDRDIDGDVVHASDRLRAVDNKLKDGTTFLRIEKLIDQPSEEDPRAQSSTSSTTRSTEEDEVHHKNSWAFDPDFDLDSL</sequence>
<keyword evidence="3" id="KW-1185">Reference proteome</keyword>
<name>A0A6G1EWL1_9ORYZ</name>
<dbReference type="AlphaFoldDB" id="A0A6G1EWL1"/>
<proteinExistence type="predicted"/>
<organism evidence="2 3">
    <name type="scientific">Oryza meyeriana var. granulata</name>
    <dbReference type="NCBI Taxonomy" id="110450"/>
    <lineage>
        <taxon>Eukaryota</taxon>
        <taxon>Viridiplantae</taxon>
        <taxon>Streptophyta</taxon>
        <taxon>Embryophyta</taxon>
        <taxon>Tracheophyta</taxon>
        <taxon>Spermatophyta</taxon>
        <taxon>Magnoliopsida</taxon>
        <taxon>Liliopsida</taxon>
        <taxon>Poales</taxon>
        <taxon>Poaceae</taxon>
        <taxon>BOP clade</taxon>
        <taxon>Oryzoideae</taxon>
        <taxon>Oryzeae</taxon>
        <taxon>Oryzinae</taxon>
        <taxon>Oryza</taxon>
        <taxon>Oryza meyeriana</taxon>
    </lineage>
</organism>
<accession>A0A6G1EWL1</accession>
<feature type="region of interest" description="Disordered" evidence="1">
    <location>
        <begin position="44"/>
        <end position="89"/>
    </location>
</feature>
<gene>
    <name evidence="2" type="ORF">E2562_011037</name>
</gene>
<dbReference type="EMBL" id="SPHZ02000002">
    <property type="protein sequence ID" value="KAF0928942.1"/>
    <property type="molecule type" value="Genomic_DNA"/>
</dbReference>
<evidence type="ECO:0000313" key="3">
    <source>
        <dbReference type="Proteomes" id="UP000479710"/>
    </source>
</evidence>
<evidence type="ECO:0000313" key="2">
    <source>
        <dbReference type="EMBL" id="KAF0928942.1"/>
    </source>
</evidence>
<evidence type="ECO:0000256" key="1">
    <source>
        <dbReference type="SAM" id="MobiDB-lite"/>
    </source>
</evidence>
<protein>
    <submittedName>
        <fullName evidence="2">Uncharacterized protein</fullName>
    </submittedName>
</protein>